<dbReference type="PANTHER" id="PTHR10963:SF27">
    <property type="entry name" value="GLYCOSIDASE-RELATED"/>
    <property type="match status" value="1"/>
</dbReference>
<evidence type="ECO:0000256" key="13">
    <source>
        <dbReference type="ARBA" id="ARBA00093308"/>
    </source>
</evidence>
<keyword evidence="5" id="KW-0808">Transferase</keyword>
<evidence type="ECO:0000256" key="4">
    <source>
        <dbReference type="ARBA" id="ARBA00022676"/>
    </source>
</evidence>
<keyword evidence="11" id="KW-0961">Cell wall biogenesis/degradation</keyword>
<evidence type="ECO:0000313" key="18">
    <source>
        <dbReference type="Proteomes" id="UP000250266"/>
    </source>
</evidence>
<gene>
    <name evidence="17" type="ORF">K432DRAFT_378492</name>
</gene>
<dbReference type="PROSITE" id="PS51762">
    <property type="entry name" value="GH16_2"/>
    <property type="match status" value="1"/>
</dbReference>
<keyword evidence="14" id="KW-0812">Transmembrane</keyword>
<comment type="subcellular location">
    <subcellularLocation>
        <location evidence="2">Membrane</location>
    </subcellularLocation>
</comment>
<dbReference type="InterPro" id="IPR013320">
    <property type="entry name" value="ConA-like_dom_sf"/>
</dbReference>
<evidence type="ECO:0000259" key="16">
    <source>
        <dbReference type="PROSITE" id="PS51762"/>
    </source>
</evidence>
<accession>A0A8E2EID1</accession>
<comment type="similarity">
    <text evidence="12">Belongs to the glycosyl hydrolase 16 family. CRH1 subfamily.</text>
</comment>
<dbReference type="GO" id="GO:0016020">
    <property type="term" value="C:membrane"/>
    <property type="evidence" value="ECO:0007669"/>
    <property type="project" value="UniProtKB-SubCell"/>
</dbReference>
<evidence type="ECO:0000256" key="12">
    <source>
        <dbReference type="ARBA" id="ARBA00038074"/>
    </source>
</evidence>
<evidence type="ECO:0000313" key="17">
    <source>
        <dbReference type="EMBL" id="OCK84562.1"/>
    </source>
</evidence>
<evidence type="ECO:0000256" key="2">
    <source>
        <dbReference type="ARBA" id="ARBA00004370"/>
    </source>
</evidence>
<keyword evidence="18" id="KW-1185">Reference proteome</keyword>
<keyword evidence="10" id="KW-0326">Glycosidase</keyword>
<dbReference type="CDD" id="cd02183">
    <property type="entry name" value="GH16_fungal_CRH1_transglycosylase"/>
    <property type="match status" value="1"/>
</dbReference>
<proteinExistence type="inferred from homology"/>
<feature type="transmembrane region" description="Helical" evidence="14">
    <location>
        <begin position="298"/>
        <end position="320"/>
    </location>
</feature>
<evidence type="ECO:0000256" key="10">
    <source>
        <dbReference type="ARBA" id="ARBA00023295"/>
    </source>
</evidence>
<dbReference type="Pfam" id="PF00722">
    <property type="entry name" value="Glyco_hydro_16"/>
    <property type="match status" value="1"/>
</dbReference>
<keyword evidence="9" id="KW-0325">Glycoprotein</keyword>
<reference evidence="17 18" key="1">
    <citation type="journal article" date="2016" name="Nat. Commun.">
        <title>Ectomycorrhizal ecology is imprinted in the genome of the dominant symbiotic fungus Cenococcum geophilum.</title>
        <authorList>
            <consortium name="DOE Joint Genome Institute"/>
            <person name="Peter M."/>
            <person name="Kohler A."/>
            <person name="Ohm R.A."/>
            <person name="Kuo A."/>
            <person name="Krutzmann J."/>
            <person name="Morin E."/>
            <person name="Arend M."/>
            <person name="Barry K.W."/>
            <person name="Binder M."/>
            <person name="Choi C."/>
            <person name="Clum A."/>
            <person name="Copeland A."/>
            <person name="Grisel N."/>
            <person name="Haridas S."/>
            <person name="Kipfer T."/>
            <person name="LaButti K."/>
            <person name="Lindquist E."/>
            <person name="Lipzen A."/>
            <person name="Maire R."/>
            <person name="Meier B."/>
            <person name="Mihaltcheva S."/>
            <person name="Molinier V."/>
            <person name="Murat C."/>
            <person name="Poggeler S."/>
            <person name="Quandt C.A."/>
            <person name="Sperisen C."/>
            <person name="Tritt A."/>
            <person name="Tisserant E."/>
            <person name="Crous P.W."/>
            <person name="Henrissat B."/>
            <person name="Nehls U."/>
            <person name="Egli S."/>
            <person name="Spatafora J.W."/>
            <person name="Grigoriev I.V."/>
            <person name="Martin F.M."/>
        </authorList>
    </citation>
    <scope>NUCLEOTIDE SEQUENCE [LARGE SCALE GENOMIC DNA]</scope>
    <source>
        <strain evidence="17 18">CBS 459.81</strain>
    </source>
</reference>
<dbReference type="PANTHER" id="PTHR10963">
    <property type="entry name" value="GLYCOSYL HYDROLASE-RELATED"/>
    <property type="match status" value="1"/>
</dbReference>
<dbReference type="EMBL" id="KV744835">
    <property type="protein sequence ID" value="OCK84562.1"/>
    <property type="molecule type" value="Genomic_DNA"/>
</dbReference>
<evidence type="ECO:0000256" key="3">
    <source>
        <dbReference type="ARBA" id="ARBA00012729"/>
    </source>
</evidence>
<dbReference type="OrthoDB" id="4781at2759"/>
<evidence type="ECO:0000256" key="6">
    <source>
        <dbReference type="ARBA" id="ARBA00022729"/>
    </source>
</evidence>
<keyword evidence="14" id="KW-1133">Transmembrane helix</keyword>
<keyword evidence="4" id="KW-0328">Glycosyltransferase</keyword>
<dbReference type="FunFam" id="2.60.120.200:FF:000152">
    <property type="entry name" value="Cell wall glucanase"/>
    <property type="match status" value="1"/>
</dbReference>
<evidence type="ECO:0000256" key="15">
    <source>
        <dbReference type="SAM" id="SignalP"/>
    </source>
</evidence>
<dbReference type="SUPFAM" id="SSF49899">
    <property type="entry name" value="Concanavalin A-like lectins/glucanases"/>
    <property type="match status" value="1"/>
</dbReference>
<keyword evidence="8 14" id="KW-0472">Membrane</keyword>
<comment type="catalytic activity">
    <reaction evidence="1">
        <text>Random endo-hydrolysis of N-acetyl-beta-D-glucosaminide (1-&gt;4)-beta-linkages in chitin and chitodextrins.</text>
        <dbReference type="EC" id="3.2.1.14"/>
    </reaction>
</comment>
<dbReference type="GO" id="GO:0005975">
    <property type="term" value="P:carbohydrate metabolic process"/>
    <property type="evidence" value="ECO:0007669"/>
    <property type="project" value="InterPro"/>
</dbReference>
<comment type="function">
    <text evidence="13">Dual chitinase/transglycosylase that plays a role in cell wall architecture. Chitinase and transglycosylase activities are coupled. Required for the polysaccharide cross-linking at the septa and the cell wall. More specifically, transfers chitin to 1,6-beta-glucan in the cell wall.</text>
</comment>
<dbReference type="GO" id="GO:0016757">
    <property type="term" value="F:glycosyltransferase activity"/>
    <property type="evidence" value="ECO:0007669"/>
    <property type="project" value="UniProtKB-KW"/>
</dbReference>
<sequence length="366" mass="40271">MASFTLFLFALLFTLLPTAFGQTWTSCNPLNTTNCPVDNALGTNATFNWNGTMADSKLWNTTAGTVQWTEHGGEFIINGRGDSPTIQSTFYIFFGVVSVIMKAATGQGVVSSIVLESDDLDEVDWEFLGGNQTHVETNYFGKGNTTSYDRAIYYPVANPQNEFHNYTVHWTSATIEWWIDDNMVRTLKYEDAVGGKNFPQTPMNIRLGIWAGGDKANSNGTIEWAGGLVDYHGGPYTMTVQEVYVQDFTSGKEYSYGDETGDFQSIKVTNGTSKAVAEISAPHGVSGHWKALSNTAHIAIIASASGSALLAFLAIIFCCIKQRRAGRREFAEIEAQREKEAAELVEYKRQMAAGNFSQSSSMNNRF</sequence>
<evidence type="ECO:0000256" key="9">
    <source>
        <dbReference type="ARBA" id="ARBA00023180"/>
    </source>
</evidence>
<dbReference type="EC" id="3.2.1.14" evidence="3"/>
<organism evidence="17 18">
    <name type="scientific">Lepidopterella palustris CBS 459.81</name>
    <dbReference type="NCBI Taxonomy" id="1314670"/>
    <lineage>
        <taxon>Eukaryota</taxon>
        <taxon>Fungi</taxon>
        <taxon>Dikarya</taxon>
        <taxon>Ascomycota</taxon>
        <taxon>Pezizomycotina</taxon>
        <taxon>Dothideomycetes</taxon>
        <taxon>Pleosporomycetidae</taxon>
        <taxon>Mytilinidiales</taxon>
        <taxon>Argynnaceae</taxon>
        <taxon>Lepidopterella</taxon>
    </lineage>
</organism>
<feature type="domain" description="GH16" evidence="16">
    <location>
        <begin position="28"/>
        <end position="240"/>
    </location>
</feature>
<dbReference type="InterPro" id="IPR000757">
    <property type="entry name" value="Beta-glucanase-like"/>
</dbReference>
<evidence type="ECO:0000256" key="14">
    <source>
        <dbReference type="SAM" id="Phobius"/>
    </source>
</evidence>
<evidence type="ECO:0000256" key="1">
    <source>
        <dbReference type="ARBA" id="ARBA00000822"/>
    </source>
</evidence>
<dbReference type="InterPro" id="IPR050546">
    <property type="entry name" value="Glycosyl_Hydrlase_16"/>
</dbReference>
<evidence type="ECO:0000256" key="5">
    <source>
        <dbReference type="ARBA" id="ARBA00022679"/>
    </source>
</evidence>
<dbReference type="GO" id="GO:0008843">
    <property type="term" value="F:endochitinase activity"/>
    <property type="evidence" value="ECO:0007669"/>
    <property type="project" value="UniProtKB-EC"/>
</dbReference>
<dbReference type="Gene3D" id="2.60.120.200">
    <property type="match status" value="1"/>
</dbReference>
<evidence type="ECO:0000256" key="7">
    <source>
        <dbReference type="ARBA" id="ARBA00022801"/>
    </source>
</evidence>
<evidence type="ECO:0000256" key="8">
    <source>
        <dbReference type="ARBA" id="ARBA00023136"/>
    </source>
</evidence>
<dbReference type="GO" id="GO:0009277">
    <property type="term" value="C:fungal-type cell wall"/>
    <property type="evidence" value="ECO:0007669"/>
    <property type="project" value="TreeGrafter"/>
</dbReference>
<dbReference type="AlphaFoldDB" id="A0A8E2EID1"/>
<dbReference type="GO" id="GO:0031505">
    <property type="term" value="P:fungal-type cell wall organization"/>
    <property type="evidence" value="ECO:0007669"/>
    <property type="project" value="TreeGrafter"/>
</dbReference>
<keyword evidence="7 17" id="KW-0378">Hydrolase</keyword>
<keyword evidence="6 15" id="KW-0732">Signal</keyword>
<protein>
    <recommendedName>
        <fullName evidence="3">chitinase</fullName>
        <ecNumber evidence="3">3.2.1.14</ecNumber>
    </recommendedName>
</protein>
<name>A0A8E2EID1_9PEZI</name>
<feature type="chain" id="PRO_5034802186" description="chitinase" evidence="15">
    <location>
        <begin position="22"/>
        <end position="366"/>
    </location>
</feature>
<dbReference type="Proteomes" id="UP000250266">
    <property type="component" value="Unassembled WGS sequence"/>
</dbReference>
<evidence type="ECO:0000256" key="11">
    <source>
        <dbReference type="ARBA" id="ARBA00023316"/>
    </source>
</evidence>
<feature type="signal peptide" evidence="15">
    <location>
        <begin position="1"/>
        <end position="21"/>
    </location>
</feature>